<evidence type="ECO:0000259" key="2">
    <source>
        <dbReference type="Pfam" id="PF00582"/>
    </source>
</evidence>
<feature type="domain" description="UspA" evidence="2">
    <location>
        <begin position="3"/>
        <end position="137"/>
    </location>
</feature>
<name>A0A2Z2HXS9_9EURY</name>
<dbReference type="CDD" id="cd00293">
    <property type="entry name" value="USP-like"/>
    <property type="match status" value="1"/>
</dbReference>
<accession>A0A2Z2HXS9</accession>
<dbReference type="PANTHER" id="PTHR46268">
    <property type="entry name" value="STRESS RESPONSE PROTEIN NHAX"/>
    <property type="match status" value="1"/>
</dbReference>
<dbReference type="OrthoDB" id="307404at2157"/>
<evidence type="ECO:0000313" key="4">
    <source>
        <dbReference type="Proteomes" id="UP000250088"/>
    </source>
</evidence>
<dbReference type="KEGG" id="naj:B1756_15935"/>
<gene>
    <name evidence="3" type="ORF">B1756_15935</name>
</gene>
<dbReference type="EMBL" id="CP019893">
    <property type="protein sequence ID" value="ARS91075.1"/>
    <property type="molecule type" value="Genomic_DNA"/>
</dbReference>
<proteinExistence type="inferred from homology"/>
<dbReference type="Gene3D" id="3.40.50.620">
    <property type="entry name" value="HUPs"/>
    <property type="match status" value="1"/>
</dbReference>
<dbReference type="SUPFAM" id="SSF52402">
    <property type="entry name" value="Adenine nucleotide alpha hydrolases-like"/>
    <property type="match status" value="1"/>
</dbReference>
<protein>
    <recommendedName>
        <fullName evidence="2">UspA domain-containing protein</fullName>
    </recommendedName>
</protein>
<dbReference type="GeneID" id="32895594"/>
<reference evidence="4" key="1">
    <citation type="submission" date="2017-02" db="EMBL/GenBank/DDBJ databases">
        <title>Natronthermophilus aegyptiacus gen. nov.,sp. nov., an aerobic, extremely halophilic alkalithermophilic archaeon isolated from the athalassohaline Wadi An Natrun, Egypt.</title>
        <authorList>
            <person name="Zhao B."/>
        </authorList>
    </citation>
    <scope>NUCLEOTIDE SEQUENCE [LARGE SCALE GENOMIC DNA]</scope>
    <source>
        <strain evidence="4">JW/NM-HA 15</strain>
    </source>
</reference>
<evidence type="ECO:0000256" key="1">
    <source>
        <dbReference type="ARBA" id="ARBA00008791"/>
    </source>
</evidence>
<keyword evidence="4" id="KW-1185">Reference proteome</keyword>
<dbReference type="Pfam" id="PF00582">
    <property type="entry name" value="Usp"/>
    <property type="match status" value="1"/>
</dbReference>
<dbReference type="RefSeq" id="WP_161493195.1">
    <property type="nucleotide sequence ID" value="NZ_CP019893.1"/>
</dbReference>
<dbReference type="Proteomes" id="UP000250088">
    <property type="component" value="Chromosome"/>
</dbReference>
<dbReference type="InterPro" id="IPR014729">
    <property type="entry name" value="Rossmann-like_a/b/a_fold"/>
</dbReference>
<evidence type="ECO:0000313" key="3">
    <source>
        <dbReference type="EMBL" id="ARS91075.1"/>
    </source>
</evidence>
<dbReference type="AlphaFoldDB" id="A0A2Z2HXS9"/>
<organism evidence="3 4">
    <name type="scientific">Natrarchaeobaculum aegyptiacum</name>
    <dbReference type="NCBI Taxonomy" id="745377"/>
    <lineage>
        <taxon>Archaea</taxon>
        <taxon>Methanobacteriati</taxon>
        <taxon>Methanobacteriota</taxon>
        <taxon>Stenosarchaea group</taxon>
        <taxon>Halobacteria</taxon>
        <taxon>Halobacteriales</taxon>
        <taxon>Natrialbaceae</taxon>
        <taxon>Natrarchaeobaculum</taxon>
    </lineage>
</organism>
<sequence length="144" mass="15038">MAIIAAVDGGNGSTRVASTAHELAAGLGTGLVVVHVVTEAEAEDRMDRQTDYYLDDAVADAERVAERIAGDVVEGGFSVEAVGKLGEPTEKILEVAEAHDADYVVIGGRKRTPIGKALLGSVTQSVHLSSDRPVVTVMEPEPED</sequence>
<dbReference type="InterPro" id="IPR006016">
    <property type="entry name" value="UspA"/>
</dbReference>
<dbReference type="PANTHER" id="PTHR46268:SF6">
    <property type="entry name" value="UNIVERSAL STRESS PROTEIN UP12"/>
    <property type="match status" value="1"/>
</dbReference>
<comment type="similarity">
    <text evidence="1">Belongs to the universal stress protein A family.</text>
</comment>